<sequence length="913" mass="101414">MGICGSKEPHHKKSINDIYADANERHETSKNLISSLTLRAVTYPDQLPSIGATLEARIKQDYQKGNEFNVAVGCDIFYELINTRSDLSYFVVNVDNIITLLIDGKNAKLKKRAVNLLTSAVDNASGASIRTFNKYELKLIDLVKCEDLDLKVISINAITKMIPKLESLGVAPVIPVLLLTINGYLEKSTQVYDDTMIFRIPNVDFSKLTAESATKVSIECLGAIARQANDSTIRHVLKPIWDFLDDQNRWVSKPELVRSIMRIIVQSSNEWSSKGYVIVSANMQHFEEILDRAQKAGMIRANIFIISIQSKKGATSGARAFEAVAQLINTLKSNFVSSTPKISPTQYEEILKTDALTSSVLECLNIIAQRGKFTQQNVSLMDSIQQLIRQQEGKITVSDFTRNVQGLIESEQLSPNIIQHLLLVDCLLNVAKIGAYILSQNTSNSSNTNQSNTGNVPAGSSGNNNAQSNNNEFFFPSHLVNALLESSVKPNSSVYVRVKYLNVFLAMLSTKEPYLPEQSPNIGTSDKKPAMSPAIIEDIDASNSAAIKTRITISKSQRAKIYVYIYKGLFLNDNLPENFAAIARILRNMLKHYRNKEIENALPMLFKLQEAAVQTASSTTSTGSSNTASAANDEEPTPLETVEKQQTMHVRHKLMIHTLIVTYLLCLAELYNSKELEQYIKSIMDTRIQQGLLTKTVLSTFEKRHNSGNSIEAMKAQASEEEKLKEYTQSFASLIAISDKAAASIDKIELVSQDKVCELLCKIETLKETYGDVAGVTKVVKKAFTGDSITKTTTVVVTDEENTKPIDDPWYGHATDEKSAQVVQVIEGLDIDQLANKTKNVSRDSLQINQVQLDLSTSLAGSLSKRREEKSKILDSILDAVPSDLYDSDDEELEEIEQQPRLFLFDSAQFINV</sequence>
<dbReference type="PANTHER" id="PTHR12444:SF8">
    <property type="entry name" value="PROTEIN EFR3 HOMOLOG CMP44E"/>
    <property type="match status" value="1"/>
</dbReference>
<dbReference type="eggNOG" id="KOG1877">
    <property type="taxonomic scope" value="Eukaryota"/>
</dbReference>
<evidence type="ECO:0000256" key="2">
    <source>
        <dbReference type="SAM" id="MobiDB-lite"/>
    </source>
</evidence>
<keyword evidence="4" id="KW-1185">Reference proteome</keyword>
<reference evidence="3 4" key="1">
    <citation type="journal article" date="2010" name="Cell">
        <title>The genome of Naegleria gruberi illuminates early eukaryotic versatility.</title>
        <authorList>
            <person name="Fritz-Laylin L.K."/>
            <person name="Prochnik S.E."/>
            <person name="Ginger M.L."/>
            <person name="Dacks J.B."/>
            <person name="Carpenter M.L."/>
            <person name="Field M.C."/>
            <person name="Kuo A."/>
            <person name="Paredez A."/>
            <person name="Chapman J."/>
            <person name="Pham J."/>
            <person name="Shu S."/>
            <person name="Neupane R."/>
            <person name="Cipriano M."/>
            <person name="Mancuso J."/>
            <person name="Tu H."/>
            <person name="Salamov A."/>
            <person name="Lindquist E."/>
            <person name="Shapiro H."/>
            <person name="Lucas S."/>
            <person name="Grigoriev I.V."/>
            <person name="Cande W.Z."/>
            <person name="Fulton C."/>
            <person name="Rokhsar D.S."/>
            <person name="Dawson S.C."/>
        </authorList>
    </citation>
    <scope>NUCLEOTIDE SEQUENCE [LARGE SCALE GENOMIC DNA]</scope>
    <source>
        <strain evidence="3 4">NEG-M</strain>
    </source>
</reference>
<evidence type="ECO:0000313" key="4">
    <source>
        <dbReference type="Proteomes" id="UP000006671"/>
    </source>
</evidence>
<dbReference type="STRING" id="5762.D2VEG2"/>
<dbReference type="AlphaFoldDB" id="D2VEG2"/>
<dbReference type="RefSeq" id="XP_002677538.1">
    <property type="nucleotide sequence ID" value="XM_002677492.1"/>
</dbReference>
<feature type="region of interest" description="Disordered" evidence="2">
    <location>
        <begin position="617"/>
        <end position="639"/>
    </location>
</feature>
<dbReference type="Pfam" id="PF21052">
    <property type="entry name" value="EFR3_ARM"/>
    <property type="match status" value="1"/>
</dbReference>
<dbReference type="OMA" id="WDFLDDQ"/>
<dbReference type="OrthoDB" id="19232at2759"/>
<organism evidence="4">
    <name type="scientific">Naegleria gruberi</name>
    <name type="common">Amoeba</name>
    <dbReference type="NCBI Taxonomy" id="5762"/>
    <lineage>
        <taxon>Eukaryota</taxon>
        <taxon>Discoba</taxon>
        <taxon>Heterolobosea</taxon>
        <taxon>Tetramitia</taxon>
        <taxon>Eutetramitia</taxon>
        <taxon>Vahlkampfiidae</taxon>
        <taxon>Naegleria</taxon>
    </lineage>
</organism>
<dbReference type="InterPro" id="IPR051851">
    <property type="entry name" value="EFR3_Homologs"/>
</dbReference>
<evidence type="ECO:0000313" key="3">
    <source>
        <dbReference type="EMBL" id="EFC44794.1"/>
    </source>
</evidence>
<evidence type="ECO:0000256" key="1">
    <source>
        <dbReference type="ARBA" id="ARBA00010216"/>
    </source>
</evidence>
<feature type="compositionally biased region" description="Low complexity" evidence="2">
    <location>
        <begin position="617"/>
        <end position="631"/>
    </location>
</feature>
<dbReference type="GeneID" id="8850232"/>
<proteinExistence type="inferred from homology"/>
<dbReference type="PANTHER" id="PTHR12444">
    <property type="entry name" value="PROTEIN EFR3 HOMOLOG CMP44E"/>
    <property type="match status" value="1"/>
</dbReference>
<protein>
    <submittedName>
        <fullName evidence="3">Predicted protein</fullName>
    </submittedName>
</protein>
<name>D2VEG2_NAEGR</name>
<gene>
    <name evidence="3" type="ORF">NAEGRDRAFT_79655</name>
</gene>
<dbReference type="GO" id="GO:0005886">
    <property type="term" value="C:plasma membrane"/>
    <property type="evidence" value="ECO:0007669"/>
    <property type="project" value="TreeGrafter"/>
</dbReference>
<dbReference type="InParanoid" id="D2VEG2"/>
<comment type="similarity">
    <text evidence="1">Belongs to the EFR3 family.</text>
</comment>
<dbReference type="InterPro" id="IPR049152">
    <property type="entry name" value="EFR3-like_ARM"/>
</dbReference>
<dbReference type="EMBL" id="GG738866">
    <property type="protein sequence ID" value="EFC44794.1"/>
    <property type="molecule type" value="Genomic_DNA"/>
</dbReference>
<dbReference type="SUPFAM" id="SSF48371">
    <property type="entry name" value="ARM repeat"/>
    <property type="match status" value="1"/>
</dbReference>
<dbReference type="GO" id="GO:0072659">
    <property type="term" value="P:protein localization to plasma membrane"/>
    <property type="evidence" value="ECO:0007669"/>
    <property type="project" value="TreeGrafter"/>
</dbReference>
<dbReference type="Proteomes" id="UP000006671">
    <property type="component" value="Unassembled WGS sequence"/>
</dbReference>
<dbReference type="KEGG" id="ngr:NAEGRDRAFT_79655"/>
<dbReference type="InterPro" id="IPR016024">
    <property type="entry name" value="ARM-type_fold"/>
</dbReference>
<feature type="region of interest" description="Disordered" evidence="2">
    <location>
        <begin position="442"/>
        <end position="467"/>
    </location>
</feature>
<dbReference type="VEuPathDB" id="AmoebaDB:NAEGRDRAFT_79655"/>
<accession>D2VEG2</accession>